<feature type="transmembrane region" description="Helical" evidence="1">
    <location>
        <begin position="14"/>
        <end position="33"/>
    </location>
</feature>
<keyword evidence="1" id="KW-1133">Transmembrane helix</keyword>
<gene>
    <name evidence="2" type="ORF">FSB_LOCUS4871</name>
</gene>
<sequence length="76" mass="8274">MLLSYGRRRHYPHIHYLVLSIASIASICLTYAIPHAIGVAIPHAIGVAILQPLVQLSFGHRSPPLVMIGAIVLRAQ</sequence>
<protein>
    <submittedName>
        <fullName evidence="2">Uncharacterized protein</fullName>
    </submittedName>
</protein>
<dbReference type="EMBL" id="OIVN01000247">
    <property type="protein sequence ID" value="SPC76989.1"/>
    <property type="molecule type" value="Genomic_DNA"/>
</dbReference>
<dbReference type="AlphaFoldDB" id="A0A2N9EQU5"/>
<keyword evidence="1" id="KW-0472">Membrane</keyword>
<reference evidence="2" key="1">
    <citation type="submission" date="2018-02" db="EMBL/GenBank/DDBJ databases">
        <authorList>
            <person name="Cohen D.B."/>
            <person name="Kent A.D."/>
        </authorList>
    </citation>
    <scope>NUCLEOTIDE SEQUENCE</scope>
</reference>
<evidence type="ECO:0000256" key="1">
    <source>
        <dbReference type="SAM" id="Phobius"/>
    </source>
</evidence>
<proteinExistence type="predicted"/>
<name>A0A2N9EQU5_FAGSY</name>
<organism evidence="2">
    <name type="scientific">Fagus sylvatica</name>
    <name type="common">Beechnut</name>
    <dbReference type="NCBI Taxonomy" id="28930"/>
    <lineage>
        <taxon>Eukaryota</taxon>
        <taxon>Viridiplantae</taxon>
        <taxon>Streptophyta</taxon>
        <taxon>Embryophyta</taxon>
        <taxon>Tracheophyta</taxon>
        <taxon>Spermatophyta</taxon>
        <taxon>Magnoliopsida</taxon>
        <taxon>eudicotyledons</taxon>
        <taxon>Gunneridae</taxon>
        <taxon>Pentapetalae</taxon>
        <taxon>rosids</taxon>
        <taxon>fabids</taxon>
        <taxon>Fagales</taxon>
        <taxon>Fagaceae</taxon>
        <taxon>Fagus</taxon>
    </lineage>
</organism>
<accession>A0A2N9EQU5</accession>
<evidence type="ECO:0000313" key="2">
    <source>
        <dbReference type="EMBL" id="SPC76989.1"/>
    </source>
</evidence>
<keyword evidence="1" id="KW-0812">Transmembrane</keyword>